<dbReference type="InterPro" id="IPR044822">
    <property type="entry name" value="Myb_DNA-bind_4"/>
</dbReference>
<reference evidence="4 5" key="1">
    <citation type="submission" date="2025-04" db="UniProtKB">
        <authorList>
            <consortium name="RefSeq"/>
        </authorList>
    </citation>
    <scope>IDENTIFICATION</scope>
    <source>
        <tissue evidence="4 5">Blood</tissue>
    </source>
</reference>
<sequence>MAGVVHCVPRSATWREREVLDLLSFWGEEKIQEALRSSHRNLDNFEKIARQMVSRGHRRTAVECRNKTKSMRLEYKRVIAHNATSGNAPMTCPYFRELDSILRGDASVRPKRIARSISIDFCRPQNDGTAMVMEGSEELFTHEYVTIDLAQVRSSSPAPMGEQNNSSSSTDTTVEDLDRTIDGLEDKENDDARANMEEDADSDSDLPLHLRNRGGAGRSNTCLAELSPGTRLSNIKNRKRRNAALYGVADQMMSRSREEHEAHLAQWHVDRELMCGWKAEEKNIQKEFLEETRKERENFSQAWKQNFEVMSDAVKTLRALGEMLAQQRQQNAVHTNDVQSAPSNTPVVSKSASARRSCVGKARDRLTL</sequence>
<dbReference type="Gene3D" id="1.10.10.60">
    <property type="entry name" value="Homeodomain-like"/>
    <property type="match status" value="1"/>
</dbReference>
<dbReference type="PANTHER" id="PTHR47595:SF1">
    <property type="entry name" value="MYB_SANT-LIKE DNA-BINDING DOMAIN-CONTAINING PROTEIN"/>
    <property type="match status" value="1"/>
</dbReference>
<organism evidence="3 4">
    <name type="scientific">Eublepharis macularius</name>
    <name type="common">Leopard gecko</name>
    <name type="synonym">Cyrtodactylus macularius</name>
    <dbReference type="NCBI Taxonomy" id="481883"/>
    <lineage>
        <taxon>Eukaryota</taxon>
        <taxon>Metazoa</taxon>
        <taxon>Chordata</taxon>
        <taxon>Craniata</taxon>
        <taxon>Vertebrata</taxon>
        <taxon>Euteleostomi</taxon>
        <taxon>Lepidosauria</taxon>
        <taxon>Squamata</taxon>
        <taxon>Bifurcata</taxon>
        <taxon>Gekkota</taxon>
        <taxon>Eublepharidae</taxon>
        <taxon>Eublepharinae</taxon>
        <taxon>Eublepharis</taxon>
    </lineage>
</organism>
<dbReference type="PANTHER" id="PTHR47595">
    <property type="entry name" value="HEAT SHOCK 70 KDA PROTEIN 14"/>
    <property type="match status" value="1"/>
</dbReference>
<feature type="region of interest" description="Disordered" evidence="1">
    <location>
        <begin position="154"/>
        <end position="221"/>
    </location>
</feature>
<feature type="compositionally biased region" description="Polar residues" evidence="1">
    <location>
        <begin position="154"/>
        <end position="172"/>
    </location>
</feature>
<evidence type="ECO:0000256" key="1">
    <source>
        <dbReference type="SAM" id="MobiDB-lite"/>
    </source>
</evidence>
<dbReference type="GeneID" id="129333947"/>
<dbReference type="Proteomes" id="UP001190640">
    <property type="component" value="Chromosome 9"/>
</dbReference>
<dbReference type="RefSeq" id="XP_054841854.1">
    <property type="nucleotide sequence ID" value="XM_054985879.1"/>
</dbReference>
<evidence type="ECO:0000313" key="3">
    <source>
        <dbReference type="Proteomes" id="UP001190640"/>
    </source>
</evidence>
<dbReference type="Pfam" id="PF13837">
    <property type="entry name" value="Myb_DNA-bind_4"/>
    <property type="match status" value="1"/>
</dbReference>
<evidence type="ECO:0000313" key="6">
    <source>
        <dbReference type="RefSeq" id="XP_054851796.1"/>
    </source>
</evidence>
<dbReference type="AlphaFoldDB" id="A0AA97JRX2"/>
<dbReference type="Proteomes" id="UP001190640">
    <property type="component" value="Chromosome 7"/>
</dbReference>
<keyword evidence="3" id="KW-1185">Reference proteome</keyword>
<evidence type="ECO:0000313" key="4">
    <source>
        <dbReference type="RefSeq" id="XP_054841854.1"/>
    </source>
</evidence>
<evidence type="ECO:0000259" key="2">
    <source>
        <dbReference type="Pfam" id="PF13837"/>
    </source>
</evidence>
<dbReference type="RefSeq" id="XP_054851796.1">
    <property type="nucleotide sequence ID" value="XM_054995821.1"/>
</dbReference>
<dbReference type="RefSeq" id="XP_054844605.1">
    <property type="nucleotide sequence ID" value="XM_054988630.1"/>
</dbReference>
<dbReference type="KEGG" id="emc:129335821"/>
<name>A0AA97JRX2_EUBMA</name>
<gene>
    <name evidence="4" type="primary">LOC129333947</name>
    <name evidence="5" type="synonym">LOC129335821</name>
    <name evidence="6" type="synonym">LOC129340925</name>
</gene>
<feature type="compositionally biased region" description="Basic and acidic residues" evidence="1">
    <location>
        <begin position="176"/>
        <end position="196"/>
    </location>
</feature>
<proteinExistence type="predicted"/>
<accession>A0AA97JRX2</accession>
<evidence type="ECO:0000313" key="5">
    <source>
        <dbReference type="RefSeq" id="XP_054844605.1"/>
    </source>
</evidence>
<dbReference type="Proteomes" id="UP001190640">
    <property type="component" value="Chromosome 13"/>
</dbReference>
<feature type="compositionally biased region" description="Polar residues" evidence="1">
    <location>
        <begin position="328"/>
        <end position="354"/>
    </location>
</feature>
<dbReference type="KEGG" id="emc:129340925"/>
<feature type="region of interest" description="Disordered" evidence="1">
    <location>
        <begin position="328"/>
        <end position="368"/>
    </location>
</feature>
<dbReference type="KEGG" id="emc:129333947"/>
<feature type="domain" description="Myb/SANT-like DNA-binding" evidence="2">
    <location>
        <begin position="13"/>
        <end position="101"/>
    </location>
</feature>
<protein>
    <submittedName>
        <fullName evidence="4">Uncharacterized protein LOC129333947</fullName>
    </submittedName>
    <submittedName>
        <fullName evidence="5">Uncharacterized protein LOC129335821</fullName>
    </submittedName>
    <submittedName>
        <fullName evidence="6">Uncharacterized protein LOC129340925</fullName>
    </submittedName>
</protein>